<comment type="caution">
    <text evidence="1">The sequence shown here is derived from an EMBL/GenBank/DDBJ whole genome shotgun (WGS) entry which is preliminary data.</text>
</comment>
<accession>X0VDV3</accession>
<feature type="non-terminal residue" evidence="1">
    <location>
        <position position="260"/>
    </location>
</feature>
<reference evidence="1" key="1">
    <citation type="journal article" date="2014" name="Front. Microbiol.">
        <title>High frequency of phylogenetically diverse reductive dehalogenase-homologous genes in deep subseafloor sedimentary metagenomes.</title>
        <authorList>
            <person name="Kawai M."/>
            <person name="Futagami T."/>
            <person name="Toyoda A."/>
            <person name="Takaki Y."/>
            <person name="Nishi S."/>
            <person name="Hori S."/>
            <person name="Arai W."/>
            <person name="Tsubouchi T."/>
            <person name="Morono Y."/>
            <person name="Uchiyama I."/>
            <person name="Ito T."/>
            <person name="Fujiyama A."/>
            <person name="Inagaki F."/>
            <person name="Takami H."/>
        </authorList>
    </citation>
    <scope>NUCLEOTIDE SEQUENCE</scope>
    <source>
        <strain evidence="1">Expedition CK06-06</strain>
    </source>
</reference>
<proteinExistence type="predicted"/>
<gene>
    <name evidence="1" type="ORF">S01H1_52465</name>
</gene>
<protein>
    <submittedName>
        <fullName evidence="1">Uncharacterized protein</fullName>
    </submittedName>
</protein>
<sequence length="260" mass="28552">SLYWRHVARVNRRLRALAPVLAEGTHWPDARPAVQEVGALGKTYKGEHYVLATNNNPSAAMPGWIAVPGWKNRVAYSLLDGREVPVAGGVIRDTIPPLSARVYTDGTSLLPAFDLPMPSVLARRPMRTLFGLPTGMGPFKEKSPQQIAELLEAAGVDGVVQMPHDARLVDAMHEAGIRAYAEIGCFSGKKPWETFPGTRPITAAGDPFDAEGGYGGLCLNHDAYLANLLERVGHLLDQAKWDGLWLDFIRWPGRWEEKEP</sequence>
<organism evidence="1">
    <name type="scientific">marine sediment metagenome</name>
    <dbReference type="NCBI Taxonomy" id="412755"/>
    <lineage>
        <taxon>unclassified sequences</taxon>
        <taxon>metagenomes</taxon>
        <taxon>ecological metagenomes</taxon>
    </lineage>
</organism>
<evidence type="ECO:0000313" key="1">
    <source>
        <dbReference type="EMBL" id="GAG16354.1"/>
    </source>
</evidence>
<name>X0VDV3_9ZZZZ</name>
<dbReference type="AlphaFoldDB" id="X0VDV3"/>
<dbReference type="EMBL" id="BARS01033910">
    <property type="protein sequence ID" value="GAG16354.1"/>
    <property type="molecule type" value="Genomic_DNA"/>
</dbReference>
<feature type="non-terminal residue" evidence="1">
    <location>
        <position position="1"/>
    </location>
</feature>